<keyword evidence="2" id="KW-1185">Reference proteome</keyword>
<dbReference type="EMBL" id="FOMZ01000003">
    <property type="protein sequence ID" value="SFD80726.1"/>
    <property type="molecule type" value="Genomic_DNA"/>
</dbReference>
<reference evidence="2" key="1">
    <citation type="submission" date="2016-10" db="EMBL/GenBank/DDBJ databases">
        <authorList>
            <person name="Varghese N."/>
            <person name="Submissions S."/>
        </authorList>
    </citation>
    <scope>NUCLEOTIDE SEQUENCE [LARGE SCALE GENOMIC DNA]</scope>
    <source>
        <strain evidence="2">DSM 45004</strain>
    </source>
</reference>
<evidence type="ECO:0000313" key="2">
    <source>
        <dbReference type="Proteomes" id="UP000198716"/>
    </source>
</evidence>
<dbReference type="RefSeq" id="WP_092924835.1">
    <property type="nucleotide sequence ID" value="NZ_FOMZ01000003.1"/>
</dbReference>
<evidence type="ECO:0008006" key="3">
    <source>
        <dbReference type="Google" id="ProtNLM"/>
    </source>
</evidence>
<dbReference type="Proteomes" id="UP000198716">
    <property type="component" value="Unassembled WGS sequence"/>
</dbReference>
<evidence type="ECO:0000313" key="1">
    <source>
        <dbReference type="EMBL" id="SFD80726.1"/>
    </source>
</evidence>
<organism evidence="1 2">
    <name type="scientific">Actinopolyspora alba</name>
    <dbReference type="NCBI Taxonomy" id="673379"/>
    <lineage>
        <taxon>Bacteria</taxon>
        <taxon>Bacillati</taxon>
        <taxon>Actinomycetota</taxon>
        <taxon>Actinomycetes</taxon>
        <taxon>Actinopolysporales</taxon>
        <taxon>Actinopolysporaceae</taxon>
        <taxon>Actinopolyspora</taxon>
        <taxon>Actinopolyspora alba group</taxon>
    </lineage>
</organism>
<dbReference type="AlphaFoldDB" id="A0A1I1VCQ2"/>
<accession>A0A1I1VCQ2</accession>
<name>A0A1I1VCQ2_9ACTN</name>
<proteinExistence type="predicted"/>
<protein>
    <recommendedName>
        <fullName evidence="3">Zinc-finger</fullName>
    </recommendedName>
</protein>
<gene>
    <name evidence="1" type="ORF">SAMN04487819_103269</name>
</gene>
<sequence length="74" mass="8705">MTTTQTHHYWLPVPDRTGYRWNRHAFRVEQWDGRTTETSVCDVPCPMPQPSELDWVQSPTCQECTRIPLAEQTT</sequence>